<evidence type="ECO:0000313" key="2">
    <source>
        <dbReference type="EMBL" id="MFC6760434.1"/>
    </source>
</evidence>
<evidence type="ECO:0000313" key="3">
    <source>
        <dbReference type="Proteomes" id="UP001596353"/>
    </source>
</evidence>
<feature type="compositionally biased region" description="Basic residues" evidence="1">
    <location>
        <begin position="96"/>
        <end position="111"/>
    </location>
</feature>
<sequence length="111" mass="11777">MANFADLILGADTRQMDKAVHSLDDVVEHGARAEKATDGVGRGFDKAGTKAQAARPKIKGFAADAMSVEKVATMAARSLGVLAAGFVSMQESGQRPPRRVRSTPRSRKPAR</sequence>
<reference evidence="3" key="1">
    <citation type="journal article" date="2019" name="Int. J. Syst. Evol. Microbiol.">
        <title>The Global Catalogue of Microorganisms (GCM) 10K type strain sequencing project: providing services to taxonomists for standard genome sequencing and annotation.</title>
        <authorList>
            <consortium name="The Broad Institute Genomics Platform"/>
            <consortium name="The Broad Institute Genome Sequencing Center for Infectious Disease"/>
            <person name="Wu L."/>
            <person name="Ma J."/>
        </authorList>
    </citation>
    <scope>NUCLEOTIDE SEQUENCE [LARGE SCALE GENOMIC DNA]</scope>
    <source>
        <strain evidence="3">CCUG 66188</strain>
    </source>
</reference>
<keyword evidence="3" id="KW-1185">Reference proteome</keyword>
<gene>
    <name evidence="2" type="ORF">ACFQFQ_14555</name>
</gene>
<protein>
    <submittedName>
        <fullName evidence="2">Uncharacterized protein</fullName>
    </submittedName>
</protein>
<feature type="region of interest" description="Disordered" evidence="1">
    <location>
        <begin position="89"/>
        <end position="111"/>
    </location>
</feature>
<evidence type="ECO:0000256" key="1">
    <source>
        <dbReference type="SAM" id="MobiDB-lite"/>
    </source>
</evidence>
<dbReference type="Proteomes" id="UP001596353">
    <property type="component" value="Unassembled WGS sequence"/>
</dbReference>
<name>A0ABW2B4B9_9RHOB</name>
<comment type="caution">
    <text evidence="2">The sequence shown here is derived from an EMBL/GenBank/DDBJ whole genome shotgun (WGS) entry which is preliminary data.</text>
</comment>
<proteinExistence type="predicted"/>
<organism evidence="2 3">
    <name type="scientific">Sulfitobacter porphyrae</name>
    <dbReference type="NCBI Taxonomy" id="1246864"/>
    <lineage>
        <taxon>Bacteria</taxon>
        <taxon>Pseudomonadati</taxon>
        <taxon>Pseudomonadota</taxon>
        <taxon>Alphaproteobacteria</taxon>
        <taxon>Rhodobacterales</taxon>
        <taxon>Roseobacteraceae</taxon>
        <taxon>Sulfitobacter</taxon>
    </lineage>
</organism>
<dbReference type="EMBL" id="JBHSWG010000001">
    <property type="protein sequence ID" value="MFC6760434.1"/>
    <property type="molecule type" value="Genomic_DNA"/>
</dbReference>
<accession>A0ABW2B4B9</accession>